<dbReference type="PANTHER" id="PTHR32309">
    <property type="entry name" value="TYROSINE-PROTEIN KINASE"/>
    <property type="match status" value="1"/>
</dbReference>
<accession>A0A7C9VHU0</accession>
<feature type="transmembrane region" description="Helical" evidence="7">
    <location>
        <begin position="427"/>
        <end position="448"/>
    </location>
</feature>
<protein>
    <submittedName>
        <fullName evidence="9">Polysaccharide biosynthesis tyrosine autokinase</fullName>
    </submittedName>
</protein>
<dbReference type="Proteomes" id="UP000480266">
    <property type="component" value="Unassembled WGS sequence"/>
</dbReference>
<keyword evidence="3 7" id="KW-0812">Transmembrane</keyword>
<evidence type="ECO:0000256" key="2">
    <source>
        <dbReference type="ARBA" id="ARBA00022475"/>
    </source>
</evidence>
<name>A0A7C9VHU0_9BRAD</name>
<keyword evidence="6" id="KW-0175">Coiled coil</keyword>
<feature type="domain" description="Polysaccharide chain length determinant N-terminal" evidence="8">
    <location>
        <begin position="15"/>
        <end position="107"/>
    </location>
</feature>
<dbReference type="InterPro" id="IPR027417">
    <property type="entry name" value="P-loop_NTPase"/>
</dbReference>
<organism evidence="9 10">
    <name type="scientific">Candidatus Afipia apatlaquensis</name>
    <dbReference type="NCBI Taxonomy" id="2712852"/>
    <lineage>
        <taxon>Bacteria</taxon>
        <taxon>Pseudomonadati</taxon>
        <taxon>Pseudomonadota</taxon>
        <taxon>Alphaproteobacteria</taxon>
        <taxon>Hyphomicrobiales</taxon>
        <taxon>Nitrobacteraceae</taxon>
        <taxon>Afipia</taxon>
    </lineage>
</organism>
<sequence>MAMTIDMREAPAAVIDFRGLATAFGRRKKLIAAITGTCALLALVIALFMTPRYVSQIKILIDPRGLQILPNDLSPAAASADATFAVVESQVQVITSTEVLEKVVIKLNLTSDPEFVASDGGDTAGSSSEGDARTRAVLRTLRKRIDVRRPDRTFVLDVSVWTSSSPEKSKQIADAIAQAYLEVQVQMQTEAASRTAKALESRLSTLRQNLTNAEKQVETYRIQNNLVGGEGNLLSERELTDLTNQLSAQRIRGAELLARMDILRKRNSNNPPIDTIAEALQSQTMFDLRARYAEAKKAETDSAVSLGPLHPAVITARAQVKQIRELIDAELARIQRSLETEYQRTKSVEGELNRQIIAARQVSASGQPPVQKLKDLENDVAAQRVVYETLQRRAKEVREEGMLDRTNSRVISPAAIQPAQYVVPRTLVVAGGLVIGLLAGIFSAAFLNQFDGGRRDDRDLQERSEIFNLTTVSRKAVLAASRAEPKAKAFYVDGLSDLPGILTQALEKSPGAILIVGANGPAASCAFTLALAKQFAQRGMRALTVDATETKQISKQLGLEGRPGFFDAMRSPVTLDELEVEVGELRVLPAGARSRSEHSPQTALSTQNGCALAYNGTTLIDGGAIDGQDFASLLSVVGIILVVVDADRTQYGKVLNALRTMNPYQTRLVATVLQT</sequence>
<feature type="transmembrane region" description="Helical" evidence="7">
    <location>
        <begin position="30"/>
        <end position="49"/>
    </location>
</feature>
<proteinExistence type="predicted"/>
<dbReference type="Pfam" id="PF02706">
    <property type="entry name" value="Wzz"/>
    <property type="match status" value="1"/>
</dbReference>
<dbReference type="SUPFAM" id="SSF52540">
    <property type="entry name" value="P-loop containing nucleoside triphosphate hydrolases"/>
    <property type="match status" value="1"/>
</dbReference>
<evidence type="ECO:0000256" key="4">
    <source>
        <dbReference type="ARBA" id="ARBA00022989"/>
    </source>
</evidence>
<evidence type="ECO:0000256" key="7">
    <source>
        <dbReference type="SAM" id="Phobius"/>
    </source>
</evidence>
<comment type="caution">
    <text evidence="9">The sequence shown here is derived from an EMBL/GenBank/DDBJ whole genome shotgun (WGS) entry which is preliminary data.</text>
</comment>
<evidence type="ECO:0000256" key="3">
    <source>
        <dbReference type="ARBA" id="ARBA00022692"/>
    </source>
</evidence>
<dbReference type="PANTHER" id="PTHR32309:SF13">
    <property type="entry name" value="FERRIC ENTEROBACTIN TRANSPORT PROTEIN FEPE"/>
    <property type="match status" value="1"/>
</dbReference>
<feature type="coiled-coil region" evidence="6">
    <location>
        <begin position="189"/>
        <end position="223"/>
    </location>
</feature>
<evidence type="ECO:0000313" key="10">
    <source>
        <dbReference type="Proteomes" id="UP000480266"/>
    </source>
</evidence>
<gene>
    <name evidence="9" type="ORF">G4V63_13600</name>
</gene>
<dbReference type="EMBL" id="JAAMRR010000715">
    <property type="protein sequence ID" value="NGX96209.1"/>
    <property type="molecule type" value="Genomic_DNA"/>
</dbReference>
<dbReference type="InterPro" id="IPR050445">
    <property type="entry name" value="Bact_polysacc_biosynth/exp"/>
</dbReference>
<dbReference type="InterPro" id="IPR003856">
    <property type="entry name" value="LPS_length_determ_N"/>
</dbReference>
<reference evidence="9" key="1">
    <citation type="submission" date="2020-02" db="EMBL/GenBank/DDBJ databases">
        <title>Draft genome sequence of Candidatus Afipia apatlaquensis IBT-C3, a potential strain for decolorization of textile dyes.</title>
        <authorList>
            <person name="Sanchez-Reyes A."/>
            <person name="Breton-Deval L."/>
            <person name="Mangelson H."/>
            <person name="Sanchez-Flores A."/>
        </authorList>
    </citation>
    <scope>NUCLEOTIDE SEQUENCE [LARGE SCALE GENOMIC DNA]</scope>
    <source>
        <strain evidence="9">IBT-C3</strain>
    </source>
</reference>
<keyword evidence="5 7" id="KW-0472">Membrane</keyword>
<keyword evidence="4 7" id="KW-1133">Transmembrane helix</keyword>
<keyword evidence="2" id="KW-1003">Cell membrane</keyword>
<keyword evidence="10" id="KW-1185">Reference proteome</keyword>
<evidence type="ECO:0000259" key="8">
    <source>
        <dbReference type="Pfam" id="PF02706"/>
    </source>
</evidence>
<dbReference type="AlphaFoldDB" id="A0A7C9VHU0"/>
<dbReference type="Gene3D" id="3.40.50.300">
    <property type="entry name" value="P-loop containing nucleotide triphosphate hydrolases"/>
    <property type="match status" value="1"/>
</dbReference>
<evidence type="ECO:0000256" key="5">
    <source>
        <dbReference type="ARBA" id="ARBA00023136"/>
    </source>
</evidence>
<dbReference type="GO" id="GO:0004713">
    <property type="term" value="F:protein tyrosine kinase activity"/>
    <property type="evidence" value="ECO:0007669"/>
    <property type="project" value="TreeGrafter"/>
</dbReference>
<evidence type="ECO:0000313" key="9">
    <source>
        <dbReference type="EMBL" id="NGX96209.1"/>
    </source>
</evidence>
<evidence type="ECO:0000256" key="1">
    <source>
        <dbReference type="ARBA" id="ARBA00004651"/>
    </source>
</evidence>
<comment type="subcellular location">
    <subcellularLocation>
        <location evidence="1">Cell membrane</location>
        <topology evidence="1">Multi-pass membrane protein</topology>
    </subcellularLocation>
</comment>
<feature type="coiled-coil region" evidence="6">
    <location>
        <begin position="373"/>
        <end position="400"/>
    </location>
</feature>
<dbReference type="GO" id="GO:0005886">
    <property type="term" value="C:plasma membrane"/>
    <property type="evidence" value="ECO:0007669"/>
    <property type="project" value="UniProtKB-SubCell"/>
</dbReference>
<evidence type="ECO:0000256" key="6">
    <source>
        <dbReference type="SAM" id="Coils"/>
    </source>
</evidence>